<protein>
    <recommendedName>
        <fullName evidence="4 14">Protoporphyrinogen IX oxidase</fullName>
        <ecNumber evidence="14">1.3.99.-</ecNumber>
    </recommendedName>
</protein>
<evidence type="ECO:0000313" key="16">
    <source>
        <dbReference type="EMBL" id="MCS2609911.1"/>
    </source>
</evidence>
<keyword evidence="17" id="KW-1185">Reference proteome</keyword>
<dbReference type="EMBL" id="JAJISC010000005">
    <property type="protein sequence ID" value="MCS2609911.1"/>
    <property type="molecule type" value="Genomic_DNA"/>
</dbReference>
<evidence type="ECO:0000256" key="7">
    <source>
        <dbReference type="ARBA" id="ARBA00022692"/>
    </source>
</evidence>
<keyword evidence="6 14" id="KW-0349">Heme</keyword>
<proteinExistence type="inferred from homology"/>
<evidence type="ECO:0000256" key="6">
    <source>
        <dbReference type="ARBA" id="ARBA00022617"/>
    </source>
</evidence>
<feature type="transmembrane region" description="Helical" evidence="15">
    <location>
        <begin position="113"/>
        <end position="135"/>
    </location>
</feature>
<dbReference type="RefSeq" id="WP_259036420.1">
    <property type="nucleotide sequence ID" value="NZ_JAJISC010000005.1"/>
</dbReference>
<keyword evidence="7 15" id="KW-0812">Transmembrane</keyword>
<keyword evidence="10" id="KW-0560">Oxidoreductase</keyword>
<comment type="subcellular location">
    <subcellularLocation>
        <location evidence="1">Cell membrane</location>
        <topology evidence="1">Multi-pass membrane protein</topology>
    </subcellularLocation>
</comment>
<feature type="transmembrane region" description="Helical" evidence="15">
    <location>
        <begin position="6"/>
        <end position="26"/>
    </location>
</feature>
<gene>
    <name evidence="16" type="ORF">LLY24_11370</name>
</gene>
<comment type="catalytic activity">
    <reaction evidence="13 14">
        <text>protoporphyrinogen IX + 3 A = protoporphyrin IX + 3 AH2</text>
        <dbReference type="Rhea" id="RHEA:62000"/>
        <dbReference type="ChEBI" id="CHEBI:13193"/>
        <dbReference type="ChEBI" id="CHEBI:17499"/>
        <dbReference type="ChEBI" id="CHEBI:57306"/>
        <dbReference type="ChEBI" id="CHEBI:57307"/>
    </reaction>
</comment>
<dbReference type="PANTHER" id="PTHR40255">
    <property type="entry name" value="UPF0093 MEMBRANE PROTEIN SLR1790"/>
    <property type="match status" value="1"/>
</dbReference>
<evidence type="ECO:0000256" key="4">
    <source>
        <dbReference type="ARBA" id="ARBA00017504"/>
    </source>
</evidence>
<evidence type="ECO:0000256" key="12">
    <source>
        <dbReference type="ARBA" id="ARBA00023136"/>
    </source>
</evidence>
<feature type="transmembrane region" description="Helical" evidence="15">
    <location>
        <begin position="77"/>
        <end position="101"/>
    </location>
</feature>
<evidence type="ECO:0000256" key="9">
    <source>
        <dbReference type="ARBA" id="ARBA00022989"/>
    </source>
</evidence>
<sequence length="141" mass="15177">MPWLKLFHIAALVVWCGSLLYLPALIRHSLQLRRDAGFAQGAPPMARFVYTSIATPAALLAIFSGTLLFIVHGVMGGWLVLKLMAVVVMVAAHGCFGWLMLRLEQGHFRFVGAATLGALVLALGGIIAVLTLVLAKPLDWS</sequence>
<keyword evidence="11 14" id="KW-0408">Iron</keyword>
<dbReference type="PIRSF" id="PIRSF004638">
    <property type="entry name" value="UCP004638"/>
    <property type="match status" value="1"/>
</dbReference>
<evidence type="ECO:0000256" key="8">
    <source>
        <dbReference type="ARBA" id="ARBA00022723"/>
    </source>
</evidence>
<reference evidence="16" key="1">
    <citation type="submission" date="2021-11" db="EMBL/GenBank/DDBJ databases">
        <title>Halomonas sp., isolated from a coastal aquaculture zone in Dongshan Bay.</title>
        <authorList>
            <person name="Lin W."/>
        </authorList>
    </citation>
    <scope>NUCLEOTIDE SEQUENCE</scope>
    <source>
        <strain evidence="16">Yzlin-01</strain>
    </source>
</reference>
<name>A0ABT2EEA4_9GAMM</name>
<keyword evidence="8 14" id="KW-0479">Metal-binding</keyword>
<keyword evidence="9 15" id="KW-1133">Transmembrane helix</keyword>
<evidence type="ECO:0000313" key="17">
    <source>
        <dbReference type="Proteomes" id="UP001165542"/>
    </source>
</evidence>
<evidence type="ECO:0000256" key="10">
    <source>
        <dbReference type="ARBA" id="ARBA00023002"/>
    </source>
</evidence>
<comment type="pathway">
    <text evidence="2 14">Porphyrin-containing compound metabolism; protoporphyrin-IX biosynthesis; protoporphyrin-IX from protoporphyrinogen-IX: step 1/1.</text>
</comment>
<comment type="similarity">
    <text evidence="3 14">Belongs to the HemJ family.</text>
</comment>
<evidence type="ECO:0000256" key="14">
    <source>
        <dbReference type="PIRNR" id="PIRNR004638"/>
    </source>
</evidence>
<keyword evidence="12 14" id="KW-0472">Membrane</keyword>
<evidence type="ECO:0000256" key="15">
    <source>
        <dbReference type="SAM" id="Phobius"/>
    </source>
</evidence>
<comment type="caution">
    <text evidence="16">The sequence shown here is derived from an EMBL/GenBank/DDBJ whole genome shotgun (WGS) entry which is preliminary data.</text>
</comment>
<evidence type="ECO:0000256" key="3">
    <source>
        <dbReference type="ARBA" id="ARBA00006501"/>
    </source>
</evidence>
<dbReference type="Pfam" id="PF03653">
    <property type="entry name" value="UPF0093"/>
    <property type="match status" value="1"/>
</dbReference>
<feature type="transmembrane region" description="Helical" evidence="15">
    <location>
        <begin position="47"/>
        <end position="71"/>
    </location>
</feature>
<keyword evidence="5 14" id="KW-1003">Cell membrane</keyword>
<evidence type="ECO:0000256" key="13">
    <source>
        <dbReference type="ARBA" id="ARBA00048390"/>
    </source>
</evidence>
<dbReference type="PANTHER" id="PTHR40255:SF1">
    <property type="entry name" value="PROTOPORPHYRINOGEN IX OXIDASE"/>
    <property type="match status" value="1"/>
</dbReference>
<dbReference type="InterPro" id="IPR005265">
    <property type="entry name" value="HemJ-like"/>
</dbReference>
<comment type="cofactor">
    <cofactor evidence="14">
        <name>heme b</name>
        <dbReference type="ChEBI" id="CHEBI:60344"/>
    </cofactor>
    <text evidence="14">Binds 1 heme b (iron(II)-protoporphyrin IX) group per subunit.</text>
</comment>
<evidence type="ECO:0000256" key="2">
    <source>
        <dbReference type="ARBA" id="ARBA00005073"/>
    </source>
</evidence>
<evidence type="ECO:0000256" key="11">
    <source>
        <dbReference type="ARBA" id="ARBA00023004"/>
    </source>
</evidence>
<accession>A0ABT2EEA4</accession>
<dbReference type="Proteomes" id="UP001165542">
    <property type="component" value="Unassembled WGS sequence"/>
</dbReference>
<organism evidence="16 17">
    <name type="scientific">Halomonas dongshanensis</name>
    <dbReference type="NCBI Taxonomy" id="2890835"/>
    <lineage>
        <taxon>Bacteria</taxon>
        <taxon>Pseudomonadati</taxon>
        <taxon>Pseudomonadota</taxon>
        <taxon>Gammaproteobacteria</taxon>
        <taxon>Oceanospirillales</taxon>
        <taxon>Halomonadaceae</taxon>
        <taxon>Halomonas</taxon>
    </lineage>
</organism>
<dbReference type="EC" id="1.3.99.-" evidence="14"/>
<comment type="function">
    <text evidence="14">Catalyzes the oxidation of protoporphyrinogen IX to protoporphyrin IX.</text>
</comment>
<evidence type="ECO:0000256" key="1">
    <source>
        <dbReference type="ARBA" id="ARBA00004651"/>
    </source>
</evidence>
<evidence type="ECO:0000256" key="5">
    <source>
        <dbReference type="ARBA" id="ARBA00022475"/>
    </source>
</evidence>